<name>W7IJ58_9PSEU</name>
<dbReference type="Proteomes" id="UP000019277">
    <property type="component" value="Unassembled WGS sequence"/>
</dbReference>
<dbReference type="AlphaFoldDB" id="W7IJ58"/>
<feature type="transmembrane region" description="Helical" evidence="1">
    <location>
        <begin position="179"/>
        <end position="205"/>
    </location>
</feature>
<feature type="transmembrane region" description="Helical" evidence="1">
    <location>
        <begin position="225"/>
        <end position="248"/>
    </location>
</feature>
<dbReference type="STRING" id="909613.UO65_3805"/>
<evidence type="ECO:0000313" key="2">
    <source>
        <dbReference type="EMBL" id="EWC60875.1"/>
    </source>
</evidence>
<sequence>MSAYSGELRKLTSLPSVWAAFAIGIAVPAVVGVLSAVSTSSAIANGSKPEAGPDLGYQELAFGVAGAIVLGVVAASSEYFTEGESAGSGRQITTSLTAVPSRTRFLLAKVAALTTAVVLMSAIATGITLSCVQAVVGDHAHALDGAAATRVPGVVLYWVLTALLAFGITLLTRNGVVPLAVLVLNTSVVTVTFLLSKVTPLAVYFPDLAGMRMFLTEVRVPVELSPLTGGVVMAVWVVLLLACGFTAFTRRDA</sequence>
<accession>W7IJ58</accession>
<dbReference type="PATRIC" id="fig|909613.9.peg.3806"/>
<accession>A0A8E2X222</accession>
<proteinExistence type="predicted"/>
<evidence type="ECO:0000256" key="1">
    <source>
        <dbReference type="SAM" id="Phobius"/>
    </source>
</evidence>
<evidence type="ECO:0000313" key="3">
    <source>
        <dbReference type="Proteomes" id="UP000019277"/>
    </source>
</evidence>
<dbReference type="EMBL" id="AYXG01000139">
    <property type="protein sequence ID" value="EWC60875.1"/>
    <property type="molecule type" value="Genomic_DNA"/>
</dbReference>
<feature type="transmembrane region" description="Helical" evidence="1">
    <location>
        <begin position="155"/>
        <end position="172"/>
    </location>
</feature>
<dbReference type="eggNOG" id="ENOG50324YP">
    <property type="taxonomic scope" value="Bacteria"/>
</dbReference>
<protein>
    <submittedName>
        <fullName evidence="2">ABC transporter integral membrane protein</fullName>
    </submittedName>
</protein>
<keyword evidence="1" id="KW-0472">Membrane</keyword>
<reference evidence="2 3" key="1">
    <citation type="journal article" date="2014" name="Genome Announc.">
        <title>Draft Genome Sequence of the Antitrypanosomally Active Sponge-Associated Bacterium Actinokineospora sp. Strain EG49.</title>
        <authorList>
            <person name="Harjes J."/>
            <person name="Ryu T."/>
            <person name="Abdelmohsen U.R."/>
            <person name="Moitinho-Silva L."/>
            <person name="Horn H."/>
            <person name="Ravasi T."/>
            <person name="Hentschel U."/>
        </authorList>
    </citation>
    <scope>NUCLEOTIDE SEQUENCE [LARGE SCALE GENOMIC DNA]</scope>
    <source>
        <strain evidence="2 3">EG49</strain>
    </source>
</reference>
<keyword evidence="1" id="KW-1133">Transmembrane helix</keyword>
<gene>
    <name evidence="2" type="ORF">UO65_3805</name>
</gene>
<feature type="transmembrane region" description="Helical" evidence="1">
    <location>
        <begin position="110"/>
        <end position="135"/>
    </location>
</feature>
<dbReference type="OrthoDB" id="3294220at2"/>
<dbReference type="RefSeq" id="WP_035284313.1">
    <property type="nucleotide sequence ID" value="NZ_AYXG01000139.1"/>
</dbReference>
<comment type="caution">
    <text evidence="2">The sequence shown here is derived from an EMBL/GenBank/DDBJ whole genome shotgun (WGS) entry which is preliminary data.</text>
</comment>
<organism evidence="2 3">
    <name type="scientific">Actinokineospora spheciospongiae</name>
    <dbReference type="NCBI Taxonomy" id="909613"/>
    <lineage>
        <taxon>Bacteria</taxon>
        <taxon>Bacillati</taxon>
        <taxon>Actinomycetota</taxon>
        <taxon>Actinomycetes</taxon>
        <taxon>Pseudonocardiales</taxon>
        <taxon>Pseudonocardiaceae</taxon>
        <taxon>Actinokineospora</taxon>
    </lineage>
</organism>
<feature type="transmembrane region" description="Helical" evidence="1">
    <location>
        <begin position="17"/>
        <end position="40"/>
    </location>
</feature>
<keyword evidence="3" id="KW-1185">Reference proteome</keyword>
<keyword evidence="1" id="KW-0812">Transmembrane</keyword>